<gene>
    <name evidence="3" type="ORF">B9R14_08885</name>
</gene>
<dbReference type="InterPro" id="IPR036116">
    <property type="entry name" value="FN3_sf"/>
</dbReference>
<feature type="domain" description="Fibronectin type-III" evidence="2">
    <location>
        <begin position="1390"/>
        <end position="1483"/>
    </location>
</feature>
<dbReference type="InterPro" id="IPR022409">
    <property type="entry name" value="PKD/Chitinase_dom"/>
</dbReference>
<dbReference type="InterPro" id="IPR013378">
    <property type="entry name" value="InlB-like_B-rpt"/>
</dbReference>
<dbReference type="CDD" id="cd00146">
    <property type="entry name" value="PKD"/>
    <property type="match status" value="1"/>
</dbReference>
<dbReference type="OrthoDB" id="9815752at2"/>
<feature type="domain" description="Fibronectin type-III" evidence="2">
    <location>
        <begin position="714"/>
        <end position="799"/>
    </location>
</feature>
<dbReference type="InterPro" id="IPR044060">
    <property type="entry name" value="Bacterial_rp_domain"/>
</dbReference>
<dbReference type="PROSITE" id="PS50853">
    <property type="entry name" value="FN3"/>
    <property type="match status" value="6"/>
</dbReference>
<feature type="domain" description="Fibronectin type-III" evidence="2">
    <location>
        <begin position="805"/>
        <end position="891"/>
    </location>
</feature>
<dbReference type="Gene3D" id="2.60.40.1120">
    <property type="entry name" value="Carboxypeptidase-like, regulatory domain"/>
    <property type="match status" value="1"/>
</dbReference>
<dbReference type="GO" id="GO:0016020">
    <property type="term" value="C:membrane"/>
    <property type="evidence" value="ECO:0007669"/>
    <property type="project" value="UniProtKB-SubCell"/>
</dbReference>
<dbReference type="InterPro" id="IPR035986">
    <property type="entry name" value="PKD_dom_sf"/>
</dbReference>
<proteinExistence type="predicted"/>
<dbReference type="Pfam" id="PF18998">
    <property type="entry name" value="Flg_new_2"/>
    <property type="match status" value="2"/>
</dbReference>
<dbReference type="SUPFAM" id="SSF49265">
    <property type="entry name" value="Fibronectin type III"/>
    <property type="match status" value="4"/>
</dbReference>
<dbReference type="SUPFAM" id="SSF49299">
    <property type="entry name" value="PKD domain"/>
    <property type="match status" value="1"/>
</dbReference>
<dbReference type="EMBL" id="NEMB01000003">
    <property type="protein sequence ID" value="PQQ66846.1"/>
    <property type="molecule type" value="Genomic_DNA"/>
</dbReference>
<dbReference type="InterPro" id="IPR003961">
    <property type="entry name" value="FN3_dom"/>
</dbReference>
<dbReference type="InterPro" id="IPR050713">
    <property type="entry name" value="RTP_Phos/Ushers"/>
</dbReference>
<feature type="domain" description="PKD" evidence="1">
    <location>
        <begin position="1684"/>
        <end position="1764"/>
    </location>
</feature>
<sequence length="2668" mass="297508">MRFTSYLEADSIIDNGCKMDFVSPGILGWKLSENETYEGDLNLGGGVLDLNGHTLVVTGNFIQSGGSVNINGGELIIAGDAKINKIYWTKTQNSEDSEDATKNIKVEKDLYIENGNFDLKGYKLKVKGNVFQTNGSINVNGGKIEIGGNIIQSNGYMNIGGGELWIGGDYRLQSEKTDNAGNKVYEDSTSYLYMTNPKDKVFVGGNFVIQTRYSHNGRFTEGILEIKGDFIQKKVASYNSSLNNFSATQNHKTVLSGDTVQRVKFDTAESGFNILEIKNYSEEGVEFAQSLNVNILIDNDCIVRFPGLLATGWKLSEDEVYEGNLYLAAGTLDLNGHSLTIKGDLIQSGGIVDVNRGTLIIEGSYRIGTENISEDGQKVYNQSSGRLKMNNPEDLVKIEGDFVTYSLYNHNGYFTEGILEVKGNFNQRTSNSYNFYATNNHKLILCGESLQRIEFSNSSSKINILEIKNTSDEGVEFTSQVMVDGKVINNSTPVIKGENLYIRGRNFTGLDIWRHDLSVNGNHILNRDIIIEGDLYLKGGTLNLNGYNLTVAGNLIHSSGDLNVNGGQLFVEKNYRIQSKNVASDGTVTYGNSSGRLIMTNENDYVLVGGRFVTQSRYNHSSYLTAGILEVKGDFNQNYYSSYSSSAYNFSAKGSHKTILSGKEHQKVFFINPGTSGFNELVITKSLEEGYTFNTTPVWKDLKIETVDSEPPTAPKNLTVEENTLTTVTLKWDASSDNEKVEGYYIYRNGTRIGTSKTTKFVDQWLVPNTEYIYIVRAFDLARNVSEPSEEVTVKTTMDNEPPSVPEKLAISSKTGSSITITWQPSVDNVAVAEYEIYKDGEFINTSRTTSYTDKELTEGTTYTYKVRAVDTSGNKSGYSEEVSGIPVKPRIVGTDPKDEVTVGGAVEKRMYVYFADSGNMTGSGAVFEYSKDGSDWKKFDSLVYGPYKRGSELYFYCNWNLEPLDSGVYKVRYTVYDAEKNFDEKVVTYIVDRTPPGKVKNFNAISSSSGIILTWDAAVEGDVSYYNIYRMEEGKEHLRLLCRVNGRGTVSYRDANVQPNTTYRYAIKAVDMFGQEGELSDHVEVTMQEDITPPAVLAISPANKATIGKNVQITVKAEDNIAVSSITLEYYDDLKDEWVEIDTINTLDVANFMWEDIPLSGEIKVRAIARDSSGNTSDGTPVRTYYIKESGPEKVTGLSAACYTTNIVLRWNDVSDDYFAYFAVEKKDSPDGSYERYGTVSDKLGINITDLEPETTYYFRVAAYDIYGNRGEYSDQIEATTTKDTAPPVVQSLLPEAGYYKEKISLKGSAVDNVGVAAFVFQISEDRENWTDIERIEIDPALKTANVSYEFDISGYSDGTYYVRGVAYDKAGNVSTDSFYVEYRIDTTPPAAPSGIRVESADGEIAIVWDRSDDTSIRYYNVYRSEEKEGTYTMIRERLSSLGYIDRDVQMGKTYYYKVSAVDGAGNESEKSDAVEAGLKSDVKAPEIISVSPGNNADLPKNPIIRVLAADNYKLDRVTIEYNNGSDWVLIGSKDLDVYSEVVSFNWDTSGLSDGTYNLRIKAADKSGNESDYYEITYKLHVEPPKSPKLTAAPGDWKIDLSWTVEDKNDLAGFYVYRSIGNNGSYNRIKTIPVSEADTYTYEDKMLIPGQIYYYVVEAVDLYGNTQRSNEVSALPVDNDSYPPVADAGEDMVAAVGMEVLFDGRASSDNDSIERYIWDFDDGTTGIGATPYHVYMEEGVYDVTLTVFDPAGNSSKDTIKVDVRSYREVGFLKVMVIDDSTGKPVSGASVYVDFEDDAPAKFTANSDGIAYVVGKAGSCNIAAYAEGYLPKEISAQLNAYESLPVTIAIEKGELVVGELKVRRMELDEILEAGIDINAPENQFVYEFEVTLEFEKRPLPTIHIVTNGYGQVLKGGNDDIVVLSGKSKVYIKAVPNKYPDVPPTIAYLVIPGEARWLKEFFEVSLTLTNMADPQFVIEDARAELNLPKGLSLAPTKNGQNLVIEIGSIAGGETKEVQWIIRGDEKGSYNLEAYFEGRLMPFNDTVNATFKTEEPLEVLAGDAMKLKIMPEKEAYIGEEYYVFFQLTNTSDFPVYNLYFEVDGKPAKVPTVHKITREQIESDKIHKISSGDIIEIPVLMPGDSVWLDYMTIVDFEGDPSRHYYVLTNAMVEQKGVIIPTVITPIPSHITKYRVITNKGVRIVTKKEDISVIMDKVNAPGNTFITTHNDLKEIAVDGIGFLPLYYGVTTTAETEGNFEIEISYDIAGYQRYRDSLKLYQIKDGQVKDITESVVKKDEDAPNIMTFKGTADDLCYFAIGYELKETVEKRFLEVSTVGDGKVTLNGEGLPVNYKNTFAYGSHIKLVAKENHGSKFAYWEDIRTQSIISTEPVYETILVSDVNVKAVFYRVPTEETTEFTVVFMNKTRKILKSVKVEKNKSAVPPEAPSIIGYEFVGWDKDYTNVTEDMIIMPVFRRLPDKYSITIEGGTLSNGNTQGQYQFDMPVSVIANEAQEGMKFSHWEQDGVKISSSREFTLYMPKRDTKLTAVFVEVTEEVDTTPFITLLEDAIVDKDAKNIMFVATRNITEGYELVESGIILLKSYTKYEEEITLETENIIVGKIGNNSTDQFYVRKLNVEEEDIWYARAYMIYKDSSGNFVTVYSKNTVETSLDK</sequence>
<dbReference type="CDD" id="cd00063">
    <property type="entry name" value="FN3"/>
    <property type="match status" value="5"/>
</dbReference>
<dbReference type="PANTHER" id="PTHR46957">
    <property type="entry name" value="CYTOKINE RECEPTOR"/>
    <property type="match status" value="1"/>
</dbReference>
<dbReference type="Pfam" id="PF09479">
    <property type="entry name" value="Flg_new"/>
    <property type="match status" value="1"/>
</dbReference>
<dbReference type="PANTHER" id="PTHR46957:SF3">
    <property type="entry name" value="CYTOKINE RECEPTOR"/>
    <property type="match status" value="1"/>
</dbReference>
<feature type="domain" description="Fibronectin type-III" evidence="2">
    <location>
        <begin position="996"/>
        <end position="1091"/>
    </location>
</feature>
<name>A0A2S8RAN9_9FIRM</name>
<dbReference type="InterPro" id="IPR013783">
    <property type="entry name" value="Ig-like_fold"/>
</dbReference>
<dbReference type="SMART" id="SM00089">
    <property type="entry name" value="PKD"/>
    <property type="match status" value="1"/>
</dbReference>
<feature type="domain" description="Fibronectin type-III" evidence="2">
    <location>
        <begin position="1585"/>
        <end position="1681"/>
    </location>
</feature>
<dbReference type="Pfam" id="PF00041">
    <property type="entry name" value="fn3"/>
    <property type="match status" value="2"/>
</dbReference>
<dbReference type="RefSeq" id="WP_133161637.1">
    <property type="nucleotide sequence ID" value="NZ_NEMB01000003.1"/>
</dbReference>
<dbReference type="SUPFAM" id="SSF51126">
    <property type="entry name" value="Pectin lyase-like"/>
    <property type="match status" value="1"/>
</dbReference>
<comment type="caution">
    <text evidence="3">The sequence shown here is derived from an EMBL/GenBank/DDBJ whole genome shotgun (WGS) entry which is preliminary data.</text>
</comment>
<reference evidence="3 4" key="1">
    <citation type="journal article" date="2018" name="Syst. Appl. Microbiol.">
        <title>Characterization and high-quality draft genome sequence of Herbivorax saccincola A7, an anaerobic, alkaliphilic, thermophilic, cellulolytic, and xylanolytic bacterium.</title>
        <authorList>
            <person name="Aikawa S."/>
            <person name="Baramee S."/>
            <person name="Sermsathanaswadi J."/>
            <person name="Thianheng P."/>
            <person name="Tachaapaikoon C."/>
            <person name="Shikata A."/>
            <person name="Waeonukul R."/>
            <person name="Pason P."/>
            <person name="Ratanakhanokchai K."/>
            <person name="Kosugi A."/>
        </authorList>
    </citation>
    <scope>NUCLEOTIDE SEQUENCE [LARGE SCALE GENOMIC DNA]</scope>
    <source>
        <strain evidence="3 4">A7</strain>
    </source>
</reference>
<protein>
    <submittedName>
        <fullName evidence="3">Uncharacterized protein</fullName>
    </submittedName>
</protein>
<evidence type="ECO:0000259" key="1">
    <source>
        <dbReference type="PROSITE" id="PS50093"/>
    </source>
</evidence>
<feature type="domain" description="Fibronectin type-III" evidence="2">
    <location>
        <begin position="1192"/>
        <end position="1286"/>
    </location>
</feature>
<evidence type="ECO:0000259" key="2">
    <source>
        <dbReference type="PROSITE" id="PS50853"/>
    </source>
</evidence>
<dbReference type="Proteomes" id="UP000239720">
    <property type="component" value="Unassembled WGS sequence"/>
</dbReference>
<dbReference type="PROSITE" id="PS50093">
    <property type="entry name" value="PKD"/>
    <property type="match status" value="1"/>
</dbReference>
<accession>A0A2S8RAN9</accession>
<organism evidence="3 4">
    <name type="scientific">Acetivibrio saccincola</name>
    <dbReference type="NCBI Taxonomy" id="1677857"/>
    <lineage>
        <taxon>Bacteria</taxon>
        <taxon>Bacillati</taxon>
        <taxon>Bacillota</taxon>
        <taxon>Clostridia</taxon>
        <taxon>Eubacteriales</taxon>
        <taxon>Oscillospiraceae</taxon>
        <taxon>Acetivibrio</taxon>
    </lineage>
</organism>
<dbReference type="Gene3D" id="2.60.40.10">
    <property type="entry name" value="Immunoglobulins"/>
    <property type="match status" value="9"/>
</dbReference>
<evidence type="ECO:0000313" key="3">
    <source>
        <dbReference type="EMBL" id="PQQ66846.1"/>
    </source>
</evidence>
<dbReference type="Pfam" id="PF18911">
    <property type="entry name" value="PKD_4"/>
    <property type="match status" value="1"/>
</dbReference>
<evidence type="ECO:0000313" key="4">
    <source>
        <dbReference type="Proteomes" id="UP000239720"/>
    </source>
</evidence>
<dbReference type="InterPro" id="IPR000601">
    <property type="entry name" value="PKD_dom"/>
</dbReference>
<dbReference type="SMART" id="SM00060">
    <property type="entry name" value="FN3"/>
    <property type="match status" value="6"/>
</dbReference>
<dbReference type="InterPro" id="IPR011050">
    <property type="entry name" value="Pectin_lyase_fold/virulence"/>
</dbReference>